<proteinExistence type="predicted"/>
<dbReference type="EMBL" id="ML208354">
    <property type="protein sequence ID" value="TFK68358.1"/>
    <property type="molecule type" value="Genomic_DNA"/>
</dbReference>
<gene>
    <name evidence="1" type="ORF">BDN72DRAFT_898220</name>
</gene>
<sequence>MSVDINQGSPVLKFNMVLVMTSESGLRGGARGVRPVVEVWEIGLAGDGMGLEATRLTRFSVEPIGPCYAISIRGDMLAMRMLLTEKLILHIADISPLLTFLPDIPITTNIPDNTQISPISYSSKESVRQLMAYSLLNPVLYGNTVRFALFAGMTHIYGLIVELPPPEGPITSPSPHTDGDQDPHFKFVRFAKLPTKEEVVGKISLSYNNLVFETRRGGVHLVRFKWPDDPGADNHLDSCNAAGIVDLAASTPLSSLGKVGAHLDMGSGRVVSLQGNEIVMVELGSKL</sequence>
<reference evidence="1 2" key="1">
    <citation type="journal article" date="2019" name="Nat. Ecol. Evol.">
        <title>Megaphylogeny resolves global patterns of mushroom evolution.</title>
        <authorList>
            <person name="Varga T."/>
            <person name="Krizsan K."/>
            <person name="Foldi C."/>
            <person name="Dima B."/>
            <person name="Sanchez-Garcia M."/>
            <person name="Sanchez-Ramirez S."/>
            <person name="Szollosi G.J."/>
            <person name="Szarkandi J.G."/>
            <person name="Papp V."/>
            <person name="Albert L."/>
            <person name="Andreopoulos W."/>
            <person name="Angelini C."/>
            <person name="Antonin V."/>
            <person name="Barry K.W."/>
            <person name="Bougher N.L."/>
            <person name="Buchanan P."/>
            <person name="Buyck B."/>
            <person name="Bense V."/>
            <person name="Catcheside P."/>
            <person name="Chovatia M."/>
            <person name="Cooper J."/>
            <person name="Damon W."/>
            <person name="Desjardin D."/>
            <person name="Finy P."/>
            <person name="Geml J."/>
            <person name="Haridas S."/>
            <person name="Hughes K."/>
            <person name="Justo A."/>
            <person name="Karasinski D."/>
            <person name="Kautmanova I."/>
            <person name="Kiss B."/>
            <person name="Kocsube S."/>
            <person name="Kotiranta H."/>
            <person name="LaButti K.M."/>
            <person name="Lechner B.E."/>
            <person name="Liimatainen K."/>
            <person name="Lipzen A."/>
            <person name="Lukacs Z."/>
            <person name="Mihaltcheva S."/>
            <person name="Morgado L.N."/>
            <person name="Niskanen T."/>
            <person name="Noordeloos M.E."/>
            <person name="Ohm R.A."/>
            <person name="Ortiz-Santana B."/>
            <person name="Ovrebo C."/>
            <person name="Racz N."/>
            <person name="Riley R."/>
            <person name="Savchenko A."/>
            <person name="Shiryaev A."/>
            <person name="Soop K."/>
            <person name="Spirin V."/>
            <person name="Szebenyi C."/>
            <person name="Tomsovsky M."/>
            <person name="Tulloss R.E."/>
            <person name="Uehling J."/>
            <person name="Grigoriev I.V."/>
            <person name="Vagvolgyi C."/>
            <person name="Papp T."/>
            <person name="Martin F.M."/>
            <person name="Miettinen O."/>
            <person name="Hibbett D.S."/>
            <person name="Nagy L.G."/>
        </authorList>
    </citation>
    <scope>NUCLEOTIDE SEQUENCE [LARGE SCALE GENOMIC DNA]</scope>
    <source>
        <strain evidence="1 2">NL-1719</strain>
    </source>
</reference>
<keyword evidence="2" id="KW-1185">Reference proteome</keyword>
<protein>
    <submittedName>
        <fullName evidence="1">Uncharacterized protein</fullName>
    </submittedName>
</protein>
<dbReference type="Proteomes" id="UP000308600">
    <property type="component" value="Unassembled WGS sequence"/>
</dbReference>
<name>A0ACD3AQY4_9AGAR</name>
<accession>A0ACD3AQY4</accession>
<evidence type="ECO:0000313" key="2">
    <source>
        <dbReference type="Proteomes" id="UP000308600"/>
    </source>
</evidence>
<evidence type="ECO:0000313" key="1">
    <source>
        <dbReference type="EMBL" id="TFK68358.1"/>
    </source>
</evidence>
<organism evidence="1 2">
    <name type="scientific">Pluteus cervinus</name>
    <dbReference type="NCBI Taxonomy" id="181527"/>
    <lineage>
        <taxon>Eukaryota</taxon>
        <taxon>Fungi</taxon>
        <taxon>Dikarya</taxon>
        <taxon>Basidiomycota</taxon>
        <taxon>Agaricomycotina</taxon>
        <taxon>Agaricomycetes</taxon>
        <taxon>Agaricomycetidae</taxon>
        <taxon>Agaricales</taxon>
        <taxon>Pluteineae</taxon>
        <taxon>Pluteaceae</taxon>
        <taxon>Pluteus</taxon>
    </lineage>
</organism>